<proteinExistence type="predicted"/>
<protein>
    <recommendedName>
        <fullName evidence="3">AB hydrolase-1 domain-containing protein</fullName>
    </recommendedName>
</protein>
<accession>A0A1Y1SFX0</accession>
<dbReference type="STRING" id="1317117.ATO7_00160"/>
<keyword evidence="2" id="KW-1185">Reference proteome</keyword>
<gene>
    <name evidence="1" type="ORF">ATO7_00160</name>
</gene>
<dbReference type="EMBL" id="AQQV01000001">
    <property type="protein sequence ID" value="ORE88241.1"/>
    <property type="molecule type" value="Genomic_DNA"/>
</dbReference>
<evidence type="ECO:0000313" key="1">
    <source>
        <dbReference type="EMBL" id="ORE88241.1"/>
    </source>
</evidence>
<organism evidence="1 2">
    <name type="scientific">Oceanococcus atlanticus</name>
    <dbReference type="NCBI Taxonomy" id="1317117"/>
    <lineage>
        <taxon>Bacteria</taxon>
        <taxon>Pseudomonadati</taxon>
        <taxon>Pseudomonadota</taxon>
        <taxon>Gammaproteobacteria</taxon>
        <taxon>Chromatiales</taxon>
        <taxon>Oceanococcaceae</taxon>
        <taxon>Oceanococcus</taxon>
    </lineage>
</organism>
<dbReference type="Gene3D" id="3.40.50.1820">
    <property type="entry name" value="alpha/beta hydrolase"/>
    <property type="match status" value="1"/>
</dbReference>
<name>A0A1Y1SFX0_9GAMM</name>
<evidence type="ECO:0008006" key="3">
    <source>
        <dbReference type="Google" id="ProtNLM"/>
    </source>
</evidence>
<dbReference type="AlphaFoldDB" id="A0A1Y1SFX0"/>
<reference evidence="1 2" key="1">
    <citation type="submission" date="2013-04" db="EMBL/GenBank/DDBJ databases">
        <title>Oceanococcus atlanticus 22II-S10r2 Genome Sequencing.</title>
        <authorList>
            <person name="Lai Q."/>
            <person name="Li G."/>
            <person name="Shao Z."/>
        </authorList>
    </citation>
    <scope>NUCLEOTIDE SEQUENCE [LARGE SCALE GENOMIC DNA]</scope>
    <source>
        <strain evidence="1 2">22II-S10r2</strain>
    </source>
</reference>
<dbReference type="InterPro" id="IPR029058">
    <property type="entry name" value="AB_hydrolase_fold"/>
</dbReference>
<dbReference type="Proteomes" id="UP000192342">
    <property type="component" value="Unassembled WGS sequence"/>
</dbReference>
<comment type="caution">
    <text evidence="1">The sequence shown here is derived from an EMBL/GenBank/DDBJ whole genome shotgun (WGS) entry which is preliminary data.</text>
</comment>
<dbReference type="SUPFAM" id="SSF53474">
    <property type="entry name" value="alpha/beta-Hydrolases"/>
    <property type="match status" value="1"/>
</dbReference>
<dbReference type="RefSeq" id="WP_083558901.1">
    <property type="nucleotide sequence ID" value="NZ_AQQV01000001.1"/>
</dbReference>
<evidence type="ECO:0000313" key="2">
    <source>
        <dbReference type="Proteomes" id="UP000192342"/>
    </source>
</evidence>
<sequence length="386" mass="43891">MSAAYWWDQLPEDFYKHSDGTELDRQHWFKVRSTAVADRVLRAGLGSVMGASMTPLLVSKKALSDELERLAFYRDFAEKGDVQATFQAPEPVRMRVSKPRMGHYRPFGIAAEDLSFDSPFVPLNPAMRDRYLGYKRNRVAHAQYWRHPQGPRRTLIFVHGVIEGWYGLNAIWFALKWFYRRGYDVVQFTLPFHGYRTEPRHAVSGIGFFSGGFAHINEAMLQGVCDLRVLLDYLYARGAPSVGVSGLSLGGYHTAMLATADPRLAFAIPNSPVVAPIDMVLDWEPTGALLRAVMKRSGLSVRELRRDLAVHSPLTYAPQLDGDRALIIGGAGDRLTSPRFVRLLHQHWQESHLHWFPGNHVIHLSQGAYLRRMKNFMDRHTVHPMV</sequence>
<dbReference type="OrthoDB" id="5416778at2"/>